<dbReference type="Pfam" id="PF07496">
    <property type="entry name" value="zf-CW"/>
    <property type="match status" value="1"/>
</dbReference>
<dbReference type="GO" id="GO:0016605">
    <property type="term" value="C:PML body"/>
    <property type="evidence" value="ECO:0007669"/>
    <property type="project" value="TreeGrafter"/>
</dbReference>
<dbReference type="Gene3D" id="3.30.565.10">
    <property type="entry name" value="Histidine kinase-like ATPase, C-terminal domain"/>
    <property type="match status" value="2"/>
</dbReference>
<comment type="caution">
    <text evidence="10">The sequence shown here is derived from an EMBL/GenBank/DDBJ whole genome shotgun (WGS) entry which is preliminary data.</text>
</comment>
<feature type="region of interest" description="Disordered" evidence="8">
    <location>
        <begin position="1064"/>
        <end position="1094"/>
    </location>
</feature>
<evidence type="ECO:0000256" key="8">
    <source>
        <dbReference type="SAM" id="MobiDB-lite"/>
    </source>
</evidence>
<dbReference type="Pfam" id="PF13589">
    <property type="entry name" value="HATPase_c_3"/>
    <property type="match status" value="2"/>
</dbReference>
<feature type="region of interest" description="Disordered" evidence="8">
    <location>
        <begin position="1140"/>
        <end position="1190"/>
    </location>
</feature>
<feature type="compositionally biased region" description="Polar residues" evidence="8">
    <location>
        <begin position="617"/>
        <end position="631"/>
    </location>
</feature>
<feature type="compositionally biased region" description="Basic and acidic residues" evidence="8">
    <location>
        <begin position="12"/>
        <end position="22"/>
    </location>
</feature>
<gene>
    <name evidence="10" type="primary">Morc3</name>
    <name evidence="10" type="ORF">GTO96_0012883</name>
</gene>
<feature type="region of interest" description="Disordered" evidence="8">
    <location>
        <begin position="617"/>
        <end position="637"/>
    </location>
</feature>
<evidence type="ECO:0000256" key="4">
    <source>
        <dbReference type="ARBA" id="ARBA00022833"/>
    </source>
</evidence>
<feature type="region of interest" description="Disordered" evidence="8">
    <location>
        <begin position="1241"/>
        <end position="1260"/>
    </location>
</feature>
<feature type="coiled-coil region" evidence="7">
    <location>
        <begin position="466"/>
        <end position="493"/>
    </location>
</feature>
<name>A0A8X7WW90_POLSE</name>
<dbReference type="PANTHER" id="PTHR23336:SF17">
    <property type="entry name" value="MORC FAMILY CW-TYPE ZINC FINGER PROTEIN 3"/>
    <property type="match status" value="1"/>
</dbReference>
<dbReference type="Gene3D" id="3.30.40.100">
    <property type="match status" value="1"/>
</dbReference>
<feature type="coiled-coil region" evidence="7">
    <location>
        <begin position="521"/>
        <end position="551"/>
    </location>
</feature>
<evidence type="ECO:0000256" key="7">
    <source>
        <dbReference type="SAM" id="Coils"/>
    </source>
</evidence>
<dbReference type="PROSITE" id="PS51050">
    <property type="entry name" value="ZF_CW"/>
    <property type="match status" value="1"/>
</dbReference>
<protein>
    <submittedName>
        <fullName evidence="10">MORC3 protein</fullName>
    </submittedName>
</protein>
<feature type="non-terminal residue" evidence="10">
    <location>
        <position position="1"/>
    </location>
</feature>
<dbReference type="SUPFAM" id="SSF55874">
    <property type="entry name" value="ATPase domain of HSP90 chaperone/DNA topoisomerase II/histidine kinase"/>
    <property type="match status" value="2"/>
</dbReference>
<evidence type="ECO:0000256" key="2">
    <source>
        <dbReference type="ARBA" id="ARBA00022723"/>
    </source>
</evidence>
<reference evidence="10 11" key="1">
    <citation type="journal article" date="2021" name="Cell">
        <title>Tracing the genetic footprints of vertebrate landing in non-teleost ray-finned fishes.</title>
        <authorList>
            <person name="Bi X."/>
            <person name="Wang K."/>
            <person name="Yang L."/>
            <person name="Pan H."/>
            <person name="Jiang H."/>
            <person name="Wei Q."/>
            <person name="Fang M."/>
            <person name="Yu H."/>
            <person name="Zhu C."/>
            <person name="Cai Y."/>
            <person name="He Y."/>
            <person name="Gan X."/>
            <person name="Zeng H."/>
            <person name="Yu D."/>
            <person name="Zhu Y."/>
            <person name="Jiang H."/>
            <person name="Qiu Q."/>
            <person name="Yang H."/>
            <person name="Zhang Y.E."/>
            <person name="Wang W."/>
            <person name="Zhu M."/>
            <person name="He S."/>
            <person name="Zhang G."/>
        </authorList>
    </citation>
    <scope>NUCLEOTIDE SEQUENCE [LARGE SCALE GENOMIC DNA]</scope>
    <source>
        <strain evidence="10">Bchr_013</strain>
    </source>
</reference>
<comment type="subcellular location">
    <subcellularLocation>
        <location evidence="1">Nucleus</location>
    </subcellularLocation>
</comment>
<dbReference type="Proteomes" id="UP000886611">
    <property type="component" value="Unassembled WGS sequence"/>
</dbReference>
<dbReference type="GO" id="GO:0008270">
    <property type="term" value="F:zinc ion binding"/>
    <property type="evidence" value="ECO:0007669"/>
    <property type="project" value="UniProtKB-KW"/>
</dbReference>
<evidence type="ECO:0000256" key="1">
    <source>
        <dbReference type="ARBA" id="ARBA00004123"/>
    </source>
</evidence>
<dbReference type="InterPro" id="IPR011124">
    <property type="entry name" value="Znf_CW"/>
</dbReference>
<dbReference type="InterPro" id="IPR036890">
    <property type="entry name" value="HATPase_C_sf"/>
</dbReference>
<evidence type="ECO:0000256" key="5">
    <source>
        <dbReference type="ARBA" id="ARBA00023054"/>
    </source>
</evidence>
<evidence type="ECO:0000256" key="3">
    <source>
        <dbReference type="ARBA" id="ARBA00022771"/>
    </source>
</evidence>
<feature type="non-terminal residue" evidence="10">
    <location>
        <position position="1260"/>
    </location>
</feature>
<evidence type="ECO:0000259" key="9">
    <source>
        <dbReference type="PROSITE" id="PS51050"/>
    </source>
</evidence>
<keyword evidence="6" id="KW-0539">Nucleus</keyword>
<dbReference type="InterPro" id="IPR045261">
    <property type="entry name" value="MORC_ATPase"/>
</dbReference>
<organism evidence="10 11">
    <name type="scientific">Polypterus senegalus</name>
    <name type="common">Senegal bichir</name>
    <dbReference type="NCBI Taxonomy" id="55291"/>
    <lineage>
        <taxon>Eukaryota</taxon>
        <taxon>Metazoa</taxon>
        <taxon>Chordata</taxon>
        <taxon>Craniata</taxon>
        <taxon>Vertebrata</taxon>
        <taxon>Euteleostomi</taxon>
        <taxon>Actinopterygii</taxon>
        <taxon>Polypteriformes</taxon>
        <taxon>Polypteridae</taxon>
        <taxon>Polypterus</taxon>
    </lineage>
</organism>
<accession>A0A8X7WW90</accession>
<evidence type="ECO:0000313" key="11">
    <source>
        <dbReference type="Proteomes" id="UP000886611"/>
    </source>
</evidence>
<dbReference type="AlphaFoldDB" id="A0A8X7WW90"/>
<proteinExistence type="predicted"/>
<dbReference type="InterPro" id="IPR041006">
    <property type="entry name" value="Morc_S5"/>
</dbReference>
<sequence>MLPGSSALFGKDGCKIGERNPSQRDNAYDPDVAAKHIWIDKTIIKKNDCLTFMDDGNGMNRDMMHKMLSFGFSDKVTVKGHVPVGLYGNGFKSGSMRLGKDAIVFKLQKTSEESKASLEAILKYSLFNSEKELTDELKAIGKRGTRIIIWNLRRSNDGRVEFDFDTNKYDIRIPDNVLNNEKYKRQDRMDQAVPESDYSLRLLHSFQKNKVTFTFGYNTKSKEQYGIMMYHRNRLIKAYERVGCQLKANNCGVGVIGITECNFLKPTHNKQDFDYTNEYRLTMQALGSKLWDYWNEMRYKRKNDDPFSSVPVEDTEMKRTLQTYLSSPDVKKLKLNEVQRDLKEHEEDLDILIVETKSSPRPSTKADITRVKVERNDSLENSDMCMEFTDGTVDKSTTSTLLQEQHKSIMTQTEQKQVLFMKPEAGHYEMKNAKEDECINKNGIFDSLQEQEKSIQTQPKTVSQELLNYQKKVADLEQQIIELKEKCVKKEHIEFIQTDSITEYNSLLKLNLNNDQPGEHKQSYEKMLTEMEKLRERCKELETVKQECRKCRLTEEQSFSCKLEDGLAKQPDNIFRKPHISDEEMEKYKEELEAAQQENARLRSECEVLRKHVESMTSRGLTNMGSGSCSTAAPEMTSESMEETRGRLKALRINVGKLLLTFVPELDLEQVNYESDVIDEMFDQILDQLAPKFLHTNSTSHTWPFSAIAELIDNAYDPDVAAKHIWIEKTIIKKNDCLTFMDDGNGMNRDMMHKMLSFGFSDKVTVEGHVPVGLYGNGFKSGSMRLGKDAIVFSKSDTTMSIGLLSQSYLEAIEAEHVFKTSEESKASLEAILKYSLFNSEKELTDELKAIREQGTRIIIWNLRKSNDGRVEFDFDTDKYDIRIPDDVPNNEKYKRQDRVDQAVPESDYSLRKNKVTFTFGYNTKSKEQYGIMMYHRNRLIKAYERVGCQLKANNCGVGVIGITECNFLKPTHNKQDFDYTDEYRLTIQALGSKLGDYWKEMRYKRKNEDPFSSVPVEDTVTQPDQNWVQCDECRKWRKLPDGIDTSELPDNWYCHMNPDTQFSAPPLARTRGSERHNPKGQHVPGEGPTMSPGSITAPWDIFLRHPRRRKRAPLACAALAPVVPPSWVTIGAPAERPLQEGRSLTTPPSAPPGFGPVEKGKRGPEALPGHSSRAPCRSPYPQCSRPLPTAPDLPAEVLRRWFRARPPPAAPPHRQLAQPPRGLPLPAQRMAFFRRAQQPRLPIGGTGIHPSVPPSFLTR</sequence>
<evidence type="ECO:0000313" key="10">
    <source>
        <dbReference type="EMBL" id="KAG2456514.1"/>
    </source>
</evidence>
<dbReference type="GO" id="GO:0016887">
    <property type="term" value="F:ATP hydrolysis activity"/>
    <property type="evidence" value="ECO:0007669"/>
    <property type="project" value="InterPro"/>
</dbReference>
<keyword evidence="5 7" id="KW-0175">Coiled coil</keyword>
<feature type="coiled-coil region" evidence="7">
    <location>
        <begin position="585"/>
        <end position="612"/>
    </location>
</feature>
<keyword evidence="2" id="KW-0479">Metal-binding</keyword>
<feature type="region of interest" description="Disordered" evidence="8">
    <location>
        <begin position="1"/>
        <end position="27"/>
    </location>
</feature>
<keyword evidence="4" id="KW-0862">Zinc</keyword>
<dbReference type="PANTHER" id="PTHR23336">
    <property type="entry name" value="ZINC FINGER CW-TYPE COILED-COIL DOMAIN PROTEIN 3"/>
    <property type="match status" value="1"/>
</dbReference>
<dbReference type="CDD" id="cd16931">
    <property type="entry name" value="HATPase_MORC-like"/>
    <property type="match status" value="1"/>
</dbReference>
<keyword evidence="3" id="KW-0863">Zinc-finger</keyword>
<dbReference type="Pfam" id="PF17942">
    <property type="entry name" value="Morc6_S5"/>
    <property type="match status" value="2"/>
</dbReference>
<evidence type="ECO:0000256" key="6">
    <source>
        <dbReference type="ARBA" id="ARBA00023242"/>
    </source>
</evidence>
<feature type="domain" description="CW-type" evidence="9">
    <location>
        <begin position="1022"/>
        <end position="1071"/>
    </location>
</feature>
<dbReference type="EMBL" id="JAATIS010008602">
    <property type="protein sequence ID" value="KAG2456514.1"/>
    <property type="molecule type" value="Genomic_DNA"/>
</dbReference>
<keyword evidence="11" id="KW-1185">Reference proteome</keyword>